<comment type="subcellular location">
    <subcellularLocation>
        <location evidence="1">Bacterial flagellum</location>
    </subcellularLocation>
    <subcellularLocation>
        <location evidence="2">Secreted</location>
    </subcellularLocation>
</comment>
<dbReference type="GO" id="GO:0005576">
    <property type="term" value="C:extracellular region"/>
    <property type="evidence" value="ECO:0007669"/>
    <property type="project" value="UniProtKB-SubCell"/>
</dbReference>
<dbReference type="AlphaFoldDB" id="A0A844DHU8"/>
<sequence length="275" mass="27614">MQINTNLESLNAQRSYTRSGADLAVHVQRLSSGLRINSASDDAAGQAIGSRMTAAVNGLHRAAQNINDGISLVQLADGAAGQLTENYQRMRELAVQAANDTNSKLDRQSLQQEVDALVAANVDIVDSTRFNNQPLLDGSFSRQLQVGANAGDSLELRLPRAVIMPGNALGWVNVAPQQASTAGTAVLGALQYGDLIINNAAVGASVAGAQPGQGADSAYALAAAINSASITDISASAVTTLTGAVGASGALGNGALAVNGVAVGAISGANAAARA</sequence>
<dbReference type="Pfam" id="PF00669">
    <property type="entry name" value="Flagellin_N"/>
    <property type="match status" value="1"/>
</dbReference>
<keyword evidence="7" id="KW-1185">Reference proteome</keyword>
<feature type="domain" description="Flagellin N-terminal" evidence="5">
    <location>
        <begin position="3"/>
        <end position="140"/>
    </location>
</feature>
<dbReference type="InterPro" id="IPR001492">
    <property type="entry name" value="Flagellin"/>
</dbReference>
<evidence type="ECO:0000256" key="4">
    <source>
        <dbReference type="ARBA" id="ARBA00023143"/>
    </source>
</evidence>
<feature type="non-terminal residue" evidence="6">
    <location>
        <position position="275"/>
    </location>
</feature>
<gene>
    <name evidence="6" type="ORF">GJ698_29370</name>
</gene>
<accession>A0A844DHU8</accession>
<organism evidence="6 7">
    <name type="scientific">Duganella aquatilis</name>
    <dbReference type="NCBI Taxonomy" id="2666082"/>
    <lineage>
        <taxon>Bacteria</taxon>
        <taxon>Pseudomonadati</taxon>
        <taxon>Pseudomonadota</taxon>
        <taxon>Betaproteobacteria</taxon>
        <taxon>Burkholderiales</taxon>
        <taxon>Oxalobacteraceae</taxon>
        <taxon>Telluria group</taxon>
        <taxon>Duganella</taxon>
    </lineage>
</organism>
<keyword evidence="6" id="KW-0969">Cilium</keyword>
<comment type="similarity">
    <text evidence="3">Belongs to the bacterial flagellin family.</text>
</comment>
<dbReference type="PANTHER" id="PTHR42792">
    <property type="entry name" value="FLAGELLIN"/>
    <property type="match status" value="1"/>
</dbReference>
<evidence type="ECO:0000256" key="1">
    <source>
        <dbReference type="ARBA" id="ARBA00004365"/>
    </source>
</evidence>
<evidence type="ECO:0000313" key="7">
    <source>
        <dbReference type="Proteomes" id="UP000439986"/>
    </source>
</evidence>
<protein>
    <submittedName>
        <fullName evidence="6">Flagellin</fullName>
    </submittedName>
</protein>
<evidence type="ECO:0000256" key="2">
    <source>
        <dbReference type="ARBA" id="ARBA00004613"/>
    </source>
</evidence>
<proteinExistence type="inferred from homology"/>
<name>A0A844DHU8_9BURK</name>
<evidence type="ECO:0000313" key="6">
    <source>
        <dbReference type="EMBL" id="MRW88194.1"/>
    </source>
</evidence>
<reference evidence="6 7" key="1">
    <citation type="submission" date="2019-11" db="EMBL/GenBank/DDBJ databases">
        <title>Novel species isolated from a subtropical stream in China.</title>
        <authorList>
            <person name="Lu H."/>
        </authorList>
    </citation>
    <scope>NUCLEOTIDE SEQUENCE [LARGE SCALE GENOMIC DNA]</scope>
    <source>
        <strain evidence="6 7">FT26W</strain>
    </source>
</reference>
<dbReference type="GO" id="GO:0005198">
    <property type="term" value="F:structural molecule activity"/>
    <property type="evidence" value="ECO:0007669"/>
    <property type="project" value="InterPro"/>
</dbReference>
<keyword evidence="6" id="KW-0966">Cell projection</keyword>
<dbReference type="InterPro" id="IPR001029">
    <property type="entry name" value="Flagellin_N"/>
</dbReference>
<evidence type="ECO:0000256" key="3">
    <source>
        <dbReference type="ARBA" id="ARBA00005709"/>
    </source>
</evidence>
<evidence type="ECO:0000259" key="5">
    <source>
        <dbReference type="Pfam" id="PF00669"/>
    </source>
</evidence>
<dbReference type="SUPFAM" id="SSF64518">
    <property type="entry name" value="Phase 1 flagellin"/>
    <property type="match status" value="1"/>
</dbReference>
<keyword evidence="4" id="KW-0975">Bacterial flagellum</keyword>
<dbReference type="Proteomes" id="UP000439986">
    <property type="component" value="Unassembled WGS sequence"/>
</dbReference>
<dbReference type="PRINTS" id="PR00207">
    <property type="entry name" value="FLAGELLIN"/>
</dbReference>
<keyword evidence="6" id="KW-0282">Flagellum</keyword>
<dbReference type="PANTHER" id="PTHR42792:SF2">
    <property type="entry name" value="FLAGELLIN"/>
    <property type="match status" value="1"/>
</dbReference>
<dbReference type="EMBL" id="WKJL01000045">
    <property type="protein sequence ID" value="MRW88194.1"/>
    <property type="molecule type" value="Genomic_DNA"/>
</dbReference>
<dbReference type="Gene3D" id="1.20.1330.10">
    <property type="entry name" value="f41 fragment of flagellin, N-terminal domain"/>
    <property type="match status" value="1"/>
</dbReference>
<comment type="caution">
    <text evidence="6">The sequence shown here is derived from an EMBL/GenBank/DDBJ whole genome shotgun (WGS) entry which is preliminary data.</text>
</comment>
<dbReference type="GO" id="GO:0009288">
    <property type="term" value="C:bacterial-type flagellum"/>
    <property type="evidence" value="ECO:0007669"/>
    <property type="project" value="UniProtKB-SubCell"/>
</dbReference>